<name>A0ABQ5N733_9CLOT</name>
<dbReference type="PROSITE" id="PS50112">
    <property type="entry name" value="PAS"/>
    <property type="match status" value="1"/>
</dbReference>
<keyword evidence="4" id="KW-0411">Iron-sulfur</keyword>
<evidence type="ECO:0000256" key="4">
    <source>
        <dbReference type="ARBA" id="ARBA00023014"/>
    </source>
</evidence>
<accession>A0ABQ5N733</accession>
<gene>
    <name evidence="8" type="ORF">bsdE14_24780</name>
</gene>
<sequence length="570" mass="63697">MELINFSKANCRSCYKCLRSCPVKAIRIKNDQARIVEDRCVACGQCLVVCPQNARHIKSDLDSIKYSIKSGKNTIAIVAPSFSGAFDMKDELQLVAALKKLGFKFVEEVALGAEIITDLYKNAAKKGELKNLITTSCPSVNYLVQIYYPELIKYMIPLDSPMLVNGKLIREKYGEDAFITFVGPCTAKKFESIDEENKGIIDAVLTFDELHKWLDDEQIDLSSLASDNFDESGSTPGRQFPVLGKLDIGNNTIYDPTVVDGIDSCIKLFDSMEKGEIEGLFIEALACRGGCIAGPAMPKDESDYFVRQKKVKSYIRKQSKNAKIALKPITSSLDFSKKFEDLSFEKETASDEEIVKVLKKMGKLDKSDELNCGVCGYNTCREKAQAVLDGMAEINMCIHYIRNKAESISNLVFESSPNAIFTLDEDLLVKDFNPSSERIFSTKLEDIKDKPICMLMDDSSFSKVKETKENVIANRIHFEDKDLVLLENIIYMEKQGMFLCILTDITTEEKNKAELALMKTKTLDAAQSVIEKQMRVAQEIASLLGETTAETKVILTKLKAIAVKEVSDTK</sequence>
<dbReference type="InterPro" id="IPR050340">
    <property type="entry name" value="Cytosolic_Fe-S_CAF"/>
</dbReference>
<dbReference type="Pfam" id="PF02906">
    <property type="entry name" value="Fe_hyd_lg_C"/>
    <property type="match status" value="2"/>
</dbReference>
<dbReference type="PROSITE" id="PS51656">
    <property type="entry name" value="4FE4S"/>
    <property type="match status" value="1"/>
</dbReference>
<dbReference type="Pfam" id="PF04060">
    <property type="entry name" value="FeS"/>
    <property type="match status" value="1"/>
</dbReference>
<keyword evidence="3" id="KW-0408">Iron</keyword>
<dbReference type="SMART" id="SM00091">
    <property type="entry name" value="PAS"/>
    <property type="match status" value="1"/>
</dbReference>
<feature type="domain" description="PAS" evidence="5">
    <location>
        <begin position="405"/>
        <end position="475"/>
    </location>
</feature>
<dbReference type="Gene3D" id="3.30.70.20">
    <property type="match status" value="1"/>
</dbReference>
<evidence type="ECO:0000259" key="6">
    <source>
        <dbReference type="PROSITE" id="PS51379"/>
    </source>
</evidence>
<dbReference type="InterPro" id="IPR000014">
    <property type="entry name" value="PAS"/>
</dbReference>
<dbReference type="PANTHER" id="PTHR11615">
    <property type="entry name" value="NITRATE, FORMATE, IRON DEHYDROGENASE"/>
    <property type="match status" value="1"/>
</dbReference>
<dbReference type="Gene3D" id="3.30.450.20">
    <property type="entry name" value="PAS domain"/>
    <property type="match status" value="1"/>
</dbReference>
<dbReference type="InterPro" id="IPR017896">
    <property type="entry name" value="4Fe4S_Fe-S-bd"/>
</dbReference>
<protein>
    <submittedName>
        <fullName evidence="8">Hydrogenase</fullName>
    </submittedName>
</protein>
<dbReference type="Proteomes" id="UP001208567">
    <property type="component" value="Unassembled WGS sequence"/>
</dbReference>
<keyword evidence="9" id="KW-1185">Reference proteome</keyword>
<keyword evidence="1" id="KW-0004">4Fe-4S</keyword>
<dbReference type="InterPro" id="IPR007202">
    <property type="entry name" value="4Fe-4S_dom"/>
</dbReference>
<dbReference type="CDD" id="cd00130">
    <property type="entry name" value="PAS"/>
    <property type="match status" value="1"/>
</dbReference>
<organism evidence="8 9">
    <name type="scientific">Clostridium omnivorum</name>
    <dbReference type="NCBI Taxonomy" id="1604902"/>
    <lineage>
        <taxon>Bacteria</taxon>
        <taxon>Bacillati</taxon>
        <taxon>Bacillota</taxon>
        <taxon>Clostridia</taxon>
        <taxon>Eubacteriales</taxon>
        <taxon>Clostridiaceae</taxon>
        <taxon>Clostridium</taxon>
    </lineage>
</organism>
<feature type="domain" description="4Fe-4S ferredoxin-type" evidence="6">
    <location>
        <begin position="1"/>
        <end position="30"/>
    </location>
</feature>
<evidence type="ECO:0000259" key="7">
    <source>
        <dbReference type="PROSITE" id="PS51656"/>
    </source>
</evidence>
<evidence type="ECO:0000256" key="3">
    <source>
        <dbReference type="ARBA" id="ARBA00023004"/>
    </source>
</evidence>
<dbReference type="PROSITE" id="PS51379">
    <property type="entry name" value="4FE4S_FER_2"/>
    <property type="match status" value="2"/>
</dbReference>
<dbReference type="Gene3D" id="3.40.950.10">
    <property type="entry name" value="Fe-only Hydrogenase (Larger Subunit), Chain L, domain 3"/>
    <property type="match status" value="2"/>
</dbReference>
<dbReference type="RefSeq" id="WP_264850346.1">
    <property type="nucleotide sequence ID" value="NZ_BRXR01000001.1"/>
</dbReference>
<dbReference type="InterPro" id="IPR004108">
    <property type="entry name" value="Fe_hydrogenase_lsu_C"/>
</dbReference>
<evidence type="ECO:0000259" key="5">
    <source>
        <dbReference type="PROSITE" id="PS50112"/>
    </source>
</evidence>
<reference evidence="8 9" key="1">
    <citation type="journal article" date="2024" name="Int. J. Syst. Evol. Microbiol.">
        <title>Clostridium omnivorum sp. nov., isolated from anoxic soil under the treatment of reductive soil disinfestation.</title>
        <authorList>
            <person name="Ueki A."/>
            <person name="Tonouchi A."/>
            <person name="Kaku N."/>
            <person name="Honma S."/>
            <person name="Ueki K."/>
        </authorList>
    </citation>
    <scope>NUCLEOTIDE SEQUENCE [LARGE SCALE GENOMIC DNA]</scope>
    <source>
        <strain evidence="8 9">E14</strain>
    </source>
</reference>
<dbReference type="Gene3D" id="1.10.15.40">
    <property type="entry name" value="Electron transport complex subunit B, putative Fe-S cluster"/>
    <property type="match status" value="1"/>
</dbReference>
<feature type="domain" description="4Fe-4S" evidence="7">
    <location>
        <begin position="353"/>
        <end position="414"/>
    </location>
</feature>
<keyword evidence="2" id="KW-0479">Metal-binding</keyword>
<evidence type="ECO:0000313" key="9">
    <source>
        <dbReference type="Proteomes" id="UP001208567"/>
    </source>
</evidence>
<comment type="caution">
    <text evidence="8">The sequence shown here is derived from an EMBL/GenBank/DDBJ whole genome shotgun (WGS) entry which is preliminary data.</text>
</comment>
<feature type="domain" description="4Fe-4S ferredoxin-type" evidence="6">
    <location>
        <begin position="31"/>
        <end position="60"/>
    </location>
</feature>
<dbReference type="SUPFAM" id="SSF55785">
    <property type="entry name" value="PYP-like sensor domain (PAS domain)"/>
    <property type="match status" value="1"/>
</dbReference>
<dbReference type="PROSITE" id="PS00198">
    <property type="entry name" value="4FE4S_FER_1"/>
    <property type="match status" value="1"/>
</dbReference>
<dbReference type="EMBL" id="BRXR01000001">
    <property type="protein sequence ID" value="GLC31068.1"/>
    <property type="molecule type" value="Genomic_DNA"/>
</dbReference>
<dbReference type="InterPro" id="IPR017900">
    <property type="entry name" value="4Fe4S_Fe_S_CS"/>
</dbReference>
<evidence type="ECO:0000313" key="8">
    <source>
        <dbReference type="EMBL" id="GLC31068.1"/>
    </source>
</evidence>
<dbReference type="InterPro" id="IPR035965">
    <property type="entry name" value="PAS-like_dom_sf"/>
</dbReference>
<dbReference type="Gene3D" id="3.40.50.1780">
    <property type="match status" value="2"/>
</dbReference>
<dbReference type="SUPFAM" id="SSF53920">
    <property type="entry name" value="Fe-only hydrogenase"/>
    <property type="match status" value="1"/>
</dbReference>
<dbReference type="InterPro" id="IPR009016">
    <property type="entry name" value="Fe_hydrogenase"/>
</dbReference>
<dbReference type="Pfam" id="PF13237">
    <property type="entry name" value="Fer4_10"/>
    <property type="match status" value="1"/>
</dbReference>
<evidence type="ECO:0000256" key="1">
    <source>
        <dbReference type="ARBA" id="ARBA00022485"/>
    </source>
</evidence>
<evidence type="ECO:0000256" key="2">
    <source>
        <dbReference type="ARBA" id="ARBA00022723"/>
    </source>
</evidence>
<dbReference type="SUPFAM" id="SSF54862">
    <property type="entry name" value="4Fe-4S ferredoxins"/>
    <property type="match status" value="1"/>
</dbReference>
<proteinExistence type="predicted"/>